<dbReference type="Gene3D" id="1.25.10.10">
    <property type="entry name" value="Leucine-rich Repeat Variant"/>
    <property type="match status" value="1"/>
</dbReference>
<keyword evidence="2" id="KW-0042">Antenna complex</keyword>
<feature type="transmembrane region" description="Helical" evidence="5">
    <location>
        <begin position="31"/>
        <end position="49"/>
    </location>
</feature>
<evidence type="ECO:0000256" key="2">
    <source>
        <dbReference type="ARBA" id="ARBA00022549"/>
    </source>
</evidence>
<evidence type="ECO:0000256" key="5">
    <source>
        <dbReference type="SAM" id="Phobius"/>
    </source>
</evidence>
<dbReference type="SUPFAM" id="SSF48371">
    <property type="entry name" value="ARM repeat"/>
    <property type="match status" value="1"/>
</dbReference>
<evidence type="ECO:0000313" key="6">
    <source>
        <dbReference type="EMBL" id="MBD2571047.1"/>
    </source>
</evidence>
<evidence type="ECO:0000256" key="1">
    <source>
        <dbReference type="ARBA" id="ARBA00009299"/>
    </source>
</evidence>
<dbReference type="InterPro" id="IPR011989">
    <property type="entry name" value="ARM-like"/>
</dbReference>
<protein>
    <submittedName>
        <fullName evidence="6">Armadillo-type fold-containing protein</fullName>
    </submittedName>
</protein>
<gene>
    <name evidence="6" type="ORF">H6G59_24765</name>
</gene>
<keyword evidence="3" id="KW-0605">Phycobilisome</keyword>
<evidence type="ECO:0000313" key="7">
    <source>
        <dbReference type="Proteomes" id="UP000640531"/>
    </source>
</evidence>
<keyword evidence="5" id="KW-0812">Transmembrane</keyword>
<keyword evidence="7" id="KW-1185">Reference proteome</keyword>
<dbReference type="Proteomes" id="UP000640531">
    <property type="component" value="Unassembled WGS sequence"/>
</dbReference>
<comment type="caution">
    <text evidence="6">The sequence shown here is derived from an EMBL/GenBank/DDBJ whole genome shotgun (WGS) entry which is preliminary data.</text>
</comment>
<keyword evidence="5" id="KW-1133">Transmembrane helix</keyword>
<keyword evidence="4" id="KW-0456">Lyase</keyword>
<accession>A0ABR8FLH0</accession>
<dbReference type="InterPro" id="IPR016024">
    <property type="entry name" value="ARM-type_fold"/>
</dbReference>
<dbReference type="RefSeq" id="WP_190720070.1">
    <property type="nucleotide sequence ID" value="NZ_JACJST010000035.1"/>
</dbReference>
<feature type="transmembrane region" description="Helical" evidence="5">
    <location>
        <begin position="122"/>
        <end position="143"/>
    </location>
</feature>
<proteinExistence type="inferred from homology"/>
<sequence length="257" mass="29063">MTQASSSWRQLINRLPEIKTGSPKQHTLKRFSEPGGILGFLTIFVAMLFWNWKLLLALAVGIGVMILAYSIPKWNWQLSWLKIYRFLNSTNIRLALAVFSGGIATLLTYMTAAIWVDSPSHWIAIGTIVQGLGTLLTLILLVWQIFSLQGNREEDDLDQLLNNLTETDPLKRLIAVRQLTKFITRKQVDTLVKQEVIECLRLLLSQEEETVIREAALNSLQNLEGLQVLLSSSAKPFVPISAQLKELNTSSEKVEQY</sequence>
<comment type="similarity">
    <text evidence="1">Belongs to the CpcE/RpcE/PecE family.</text>
</comment>
<evidence type="ECO:0000256" key="4">
    <source>
        <dbReference type="ARBA" id="ARBA00023239"/>
    </source>
</evidence>
<keyword evidence="5" id="KW-0472">Membrane</keyword>
<name>A0ABR8FLH0_9NOST</name>
<feature type="transmembrane region" description="Helical" evidence="5">
    <location>
        <begin position="92"/>
        <end position="116"/>
    </location>
</feature>
<feature type="transmembrane region" description="Helical" evidence="5">
    <location>
        <begin position="55"/>
        <end position="71"/>
    </location>
</feature>
<dbReference type="EMBL" id="JACJST010000035">
    <property type="protein sequence ID" value="MBD2571047.1"/>
    <property type="molecule type" value="Genomic_DNA"/>
</dbReference>
<evidence type="ECO:0000256" key="3">
    <source>
        <dbReference type="ARBA" id="ARBA00022738"/>
    </source>
</evidence>
<reference evidence="6 7" key="1">
    <citation type="journal article" date="2020" name="ISME J.">
        <title>Comparative genomics reveals insights into cyanobacterial evolution and habitat adaptation.</title>
        <authorList>
            <person name="Chen M.Y."/>
            <person name="Teng W.K."/>
            <person name="Zhao L."/>
            <person name="Hu C.X."/>
            <person name="Zhou Y.K."/>
            <person name="Han B.P."/>
            <person name="Song L.R."/>
            <person name="Shu W.S."/>
        </authorList>
    </citation>
    <scope>NUCLEOTIDE SEQUENCE [LARGE SCALE GENOMIC DNA]</scope>
    <source>
        <strain evidence="6 7">FACHB-196</strain>
    </source>
</reference>
<organism evidence="6 7">
    <name type="scientific">Anabaena lutea FACHB-196</name>
    <dbReference type="NCBI Taxonomy" id="2692881"/>
    <lineage>
        <taxon>Bacteria</taxon>
        <taxon>Bacillati</taxon>
        <taxon>Cyanobacteriota</taxon>
        <taxon>Cyanophyceae</taxon>
        <taxon>Nostocales</taxon>
        <taxon>Nostocaceae</taxon>
        <taxon>Anabaena</taxon>
    </lineage>
</organism>